<dbReference type="UniPathway" id="UPA00251">
    <property type="reaction ID" value="UER00317"/>
</dbReference>
<evidence type="ECO:0000256" key="2">
    <source>
        <dbReference type="ARBA" id="ARBA00001933"/>
    </source>
</evidence>
<evidence type="ECO:0000313" key="9">
    <source>
        <dbReference type="EMBL" id="GAX00498.1"/>
    </source>
</evidence>
<keyword evidence="9" id="KW-0032">Aminotransferase</keyword>
<dbReference type="InterPro" id="IPR015422">
    <property type="entry name" value="PyrdxlP-dep_Trfase_small"/>
</dbReference>
<comment type="similarity">
    <text evidence="4 8">Belongs to the class-III pyridoxal-phosphate-dependent aminotransferase family. HemL subfamily.</text>
</comment>
<comment type="cofactor">
    <cofactor evidence="2 8">
        <name>pyridoxal 5'-phosphate</name>
        <dbReference type="ChEBI" id="CHEBI:597326"/>
    </cofactor>
</comment>
<dbReference type="RefSeq" id="WP_054656019.1">
    <property type="nucleotide sequence ID" value="NZ_BBFL01000015.1"/>
</dbReference>
<evidence type="ECO:0000256" key="4">
    <source>
        <dbReference type="ARBA" id="ARBA00008981"/>
    </source>
</evidence>
<comment type="subunit">
    <text evidence="8">Homodimer.</text>
</comment>
<dbReference type="GO" id="GO:0042286">
    <property type="term" value="F:glutamate-1-semialdehyde 2,1-aminomutase activity"/>
    <property type="evidence" value="ECO:0007669"/>
    <property type="project" value="UniProtKB-UniRule"/>
</dbReference>
<dbReference type="EMBL" id="BCMG01000002">
    <property type="protein sequence ID" value="GAX00498.1"/>
    <property type="molecule type" value="Genomic_DNA"/>
</dbReference>
<dbReference type="FunFam" id="3.40.640.10:FF:000021">
    <property type="entry name" value="Glutamate-1-semialdehyde 2,1-aminomutase"/>
    <property type="match status" value="1"/>
</dbReference>
<name>A0A1Z5IFR2_9LACO</name>
<keyword evidence="8" id="KW-0963">Cytoplasm</keyword>
<dbReference type="Proteomes" id="UP000198402">
    <property type="component" value="Unassembled WGS sequence"/>
</dbReference>
<dbReference type="PANTHER" id="PTHR43713">
    <property type="entry name" value="GLUTAMATE-1-SEMIALDEHYDE 2,1-AMINOMUTASE"/>
    <property type="match status" value="1"/>
</dbReference>
<comment type="catalytic activity">
    <reaction evidence="1 8">
        <text>(S)-4-amino-5-oxopentanoate = 5-aminolevulinate</text>
        <dbReference type="Rhea" id="RHEA:14265"/>
        <dbReference type="ChEBI" id="CHEBI:57501"/>
        <dbReference type="ChEBI" id="CHEBI:356416"/>
        <dbReference type="EC" id="5.4.3.8"/>
    </reaction>
</comment>
<evidence type="ECO:0000256" key="3">
    <source>
        <dbReference type="ARBA" id="ARBA00004819"/>
    </source>
</evidence>
<dbReference type="SUPFAM" id="SSF53383">
    <property type="entry name" value="PLP-dependent transferases"/>
    <property type="match status" value="1"/>
</dbReference>
<keyword evidence="6 8" id="KW-0413">Isomerase</keyword>
<dbReference type="CDD" id="cd00610">
    <property type="entry name" value="OAT_like"/>
    <property type="match status" value="1"/>
</dbReference>
<comment type="pathway">
    <text evidence="3">Porphyrin-containing compound metabolism; protoporphyrin-IX biosynthesis; 5-aminolevulinate from L-glutamyl-tRNA(Glu): step 2/2.</text>
</comment>
<dbReference type="PANTHER" id="PTHR43713:SF3">
    <property type="entry name" value="GLUTAMATE-1-SEMIALDEHYDE 2,1-AMINOMUTASE 1, CHLOROPLASTIC-RELATED"/>
    <property type="match status" value="1"/>
</dbReference>
<comment type="caution">
    <text evidence="9">The sequence shown here is derived from an EMBL/GenBank/DDBJ whole genome shotgun (WGS) entry which is preliminary data.</text>
</comment>
<dbReference type="InterPro" id="IPR049704">
    <property type="entry name" value="Aminotrans_3_PPA_site"/>
</dbReference>
<evidence type="ECO:0000256" key="6">
    <source>
        <dbReference type="ARBA" id="ARBA00023235"/>
    </source>
</evidence>
<dbReference type="GO" id="GO:0008483">
    <property type="term" value="F:transaminase activity"/>
    <property type="evidence" value="ECO:0007669"/>
    <property type="project" value="UniProtKB-KW"/>
</dbReference>
<dbReference type="Gene3D" id="3.40.640.10">
    <property type="entry name" value="Type I PLP-dependent aspartate aminotransferase-like (Major domain)"/>
    <property type="match status" value="1"/>
</dbReference>
<dbReference type="AlphaFoldDB" id="A0A1Z5IFR2"/>
<dbReference type="InterPro" id="IPR005814">
    <property type="entry name" value="Aminotrans_3"/>
</dbReference>
<dbReference type="OrthoDB" id="9807885at2"/>
<dbReference type="NCBIfam" id="TIGR00713">
    <property type="entry name" value="hemL"/>
    <property type="match status" value="1"/>
</dbReference>
<protein>
    <recommendedName>
        <fullName evidence="8">Glutamate-1-semialdehyde 2,1-aminomutase</fullName>
        <shortName evidence="8">GSA</shortName>
        <ecNumber evidence="8">5.4.3.8</ecNumber>
    </recommendedName>
    <alternativeName>
        <fullName evidence="8">Glutamate-1-semialdehyde aminotransferase</fullName>
        <shortName evidence="8">GSA-AT</shortName>
    </alternativeName>
</protein>
<dbReference type="STRING" id="1302250.GCA_001313225_02880"/>
<evidence type="ECO:0000256" key="1">
    <source>
        <dbReference type="ARBA" id="ARBA00001579"/>
    </source>
</evidence>
<keyword evidence="9" id="KW-0808">Transferase</keyword>
<organism evidence="9 10">
    <name type="scientific">Secundilactobacillus silagei JCM 19001</name>
    <dbReference type="NCBI Taxonomy" id="1302250"/>
    <lineage>
        <taxon>Bacteria</taxon>
        <taxon>Bacillati</taxon>
        <taxon>Bacillota</taxon>
        <taxon>Bacilli</taxon>
        <taxon>Lactobacillales</taxon>
        <taxon>Lactobacillaceae</taxon>
        <taxon>Secundilactobacillus</taxon>
    </lineage>
</organism>
<dbReference type="InterPro" id="IPR004639">
    <property type="entry name" value="4pyrrol_synth_GluAld_NH2Trfase"/>
</dbReference>
<dbReference type="Gene3D" id="3.90.1150.10">
    <property type="entry name" value="Aspartate Aminotransferase, domain 1"/>
    <property type="match status" value="1"/>
</dbReference>
<dbReference type="GO" id="GO:0030170">
    <property type="term" value="F:pyridoxal phosphate binding"/>
    <property type="evidence" value="ECO:0007669"/>
    <property type="project" value="InterPro"/>
</dbReference>
<keyword evidence="5 8" id="KW-0663">Pyridoxal phosphate</keyword>
<keyword evidence="10" id="KW-1185">Reference proteome</keyword>
<accession>A0A1Z5IFR2</accession>
<dbReference type="HAMAP" id="MF_00375">
    <property type="entry name" value="HemL_aminotrans_3"/>
    <property type="match status" value="1"/>
</dbReference>
<gene>
    <name evidence="8" type="primary">hemL</name>
    <name evidence="9" type="ORF">IWT126_00513</name>
</gene>
<dbReference type="NCBIfam" id="NF000818">
    <property type="entry name" value="PRK00062.1"/>
    <property type="match status" value="1"/>
</dbReference>
<dbReference type="GO" id="GO:0006782">
    <property type="term" value="P:protoporphyrinogen IX biosynthetic process"/>
    <property type="evidence" value="ECO:0007669"/>
    <property type="project" value="UniProtKB-UniRule"/>
</dbReference>
<proteinExistence type="inferred from homology"/>
<evidence type="ECO:0000256" key="7">
    <source>
        <dbReference type="ARBA" id="ARBA00023244"/>
    </source>
</evidence>
<evidence type="ECO:0000256" key="8">
    <source>
        <dbReference type="HAMAP-Rule" id="MF_00375"/>
    </source>
</evidence>
<reference evidence="9 10" key="1">
    <citation type="submission" date="2015-11" db="EMBL/GenBank/DDBJ databases">
        <title>Draft genome sequences of new species of the genus Lactobacillus isolated from orchardgrass silage.</title>
        <authorList>
            <person name="Tohno M."/>
            <person name="Tanizawa Y."/>
            <person name="Arita M."/>
        </authorList>
    </citation>
    <scope>NUCLEOTIDE SEQUENCE [LARGE SCALE GENOMIC DNA]</scope>
    <source>
        <strain evidence="9 10">IWT126</strain>
    </source>
</reference>
<dbReference type="InterPro" id="IPR015424">
    <property type="entry name" value="PyrdxlP-dep_Trfase"/>
</dbReference>
<dbReference type="Pfam" id="PF00202">
    <property type="entry name" value="Aminotran_3"/>
    <property type="match status" value="1"/>
</dbReference>
<feature type="modified residue" description="N6-(pyridoxal phosphate)lysine" evidence="8">
    <location>
        <position position="268"/>
    </location>
</feature>
<keyword evidence="7 8" id="KW-0627">Porphyrin biosynthesis</keyword>
<evidence type="ECO:0000313" key="10">
    <source>
        <dbReference type="Proteomes" id="UP000198402"/>
    </source>
</evidence>
<sequence length="431" mass="46613">MRDFSNSKRAFAEADKYMPGGVNSPVRAFKNVGGDPLFIAKGKGAYIEDIDHNKYIDYVLSWGPLILGHADDKVVADLQDATTRGTSYGAPTELETELAEKIQAIVPSLEEMRMVSSGTEATMSAIRLARGVTKRDKIVKFIGNYHGHSDSLLVDAGSGMATFDINTSPGVPNALAYDTLTVAYNDVEGVKSLFKEHGKEIACVIVEPIAGNMGVIPGTQEFLQTLRDETTKSGSLLIFDEVMSGFRAAYHGAQSLYHIKPDLTTLGKVVGGGLPVGVFGGRRDLMENITPAGKIYHAGTLSGNPLAMTGGLSTLNQLSEDLYTKMTANTKRLMAGIKQAADDHGVPMTVHSVGTMWSYFFNAGPVNNFDDVKASDTAYFAKFFKQLLQQGIYTAPSQFETNFMSSKHTDVEIDKTIQAFNNAFDAVQKQG</sequence>
<evidence type="ECO:0000256" key="5">
    <source>
        <dbReference type="ARBA" id="ARBA00022898"/>
    </source>
</evidence>
<dbReference type="InterPro" id="IPR015421">
    <property type="entry name" value="PyrdxlP-dep_Trfase_major"/>
</dbReference>
<comment type="subcellular location">
    <subcellularLocation>
        <location evidence="8">Cytoplasm</location>
    </subcellularLocation>
</comment>
<dbReference type="GO" id="GO:0005737">
    <property type="term" value="C:cytoplasm"/>
    <property type="evidence" value="ECO:0007669"/>
    <property type="project" value="UniProtKB-SubCell"/>
</dbReference>
<dbReference type="PROSITE" id="PS00600">
    <property type="entry name" value="AA_TRANSFER_CLASS_3"/>
    <property type="match status" value="1"/>
</dbReference>
<dbReference type="EC" id="5.4.3.8" evidence="8"/>